<accession>C6HVF0</accession>
<feature type="transmembrane region" description="Helical" evidence="6">
    <location>
        <begin position="254"/>
        <end position="275"/>
    </location>
</feature>
<feature type="transmembrane region" description="Helical" evidence="6">
    <location>
        <begin position="481"/>
        <end position="498"/>
    </location>
</feature>
<evidence type="ECO:0000256" key="3">
    <source>
        <dbReference type="ARBA" id="ARBA00022692"/>
    </source>
</evidence>
<evidence type="ECO:0000256" key="4">
    <source>
        <dbReference type="ARBA" id="ARBA00022989"/>
    </source>
</evidence>
<evidence type="ECO:0000259" key="7">
    <source>
        <dbReference type="Pfam" id="PF03772"/>
    </source>
</evidence>
<feature type="transmembrane region" description="Helical" evidence="6">
    <location>
        <begin position="67"/>
        <end position="83"/>
    </location>
</feature>
<dbReference type="EMBL" id="GG693862">
    <property type="protein sequence ID" value="EES53524.1"/>
    <property type="molecule type" value="Genomic_DNA"/>
</dbReference>
<organism evidence="8 9">
    <name type="scientific">Leptospirillum ferrodiazotrophum</name>
    <dbReference type="NCBI Taxonomy" id="412449"/>
    <lineage>
        <taxon>Bacteria</taxon>
        <taxon>Pseudomonadati</taxon>
        <taxon>Nitrospirota</taxon>
        <taxon>Nitrospiria</taxon>
        <taxon>Nitrospirales</taxon>
        <taxon>Nitrospiraceae</taxon>
        <taxon>Leptospirillum</taxon>
    </lineage>
</organism>
<comment type="subcellular location">
    <subcellularLocation>
        <location evidence="1">Cell membrane</location>
        <topology evidence="1">Multi-pass membrane protein</topology>
    </subcellularLocation>
</comment>
<gene>
    <name evidence="8" type="ORF">UBAL3_78920117</name>
</gene>
<name>C6HVF0_9BACT</name>
<dbReference type="GO" id="GO:0005886">
    <property type="term" value="C:plasma membrane"/>
    <property type="evidence" value="ECO:0007669"/>
    <property type="project" value="UniProtKB-SubCell"/>
</dbReference>
<dbReference type="PANTHER" id="PTHR30619:SF1">
    <property type="entry name" value="RECOMBINATION PROTEIN 2"/>
    <property type="match status" value="1"/>
</dbReference>
<feature type="transmembrane region" description="Helical" evidence="6">
    <location>
        <begin position="287"/>
        <end position="306"/>
    </location>
</feature>
<feature type="transmembrane region" description="Helical" evidence="6">
    <location>
        <begin position="341"/>
        <end position="366"/>
    </location>
</feature>
<feature type="transmembrane region" description="Helical" evidence="6">
    <location>
        <begin position="448"/>
        <end position="469"/>
    </location>
</feature>
<evidence type="ECO:0000256" key="2">
    <source>
        <dbReference type="ARBA" id="ARBA00022475"/>
    </source>
</evidence>
<evidence type="ECO:0000256" key="5">
    <source>
        <dbReference type="ARBA" id="ARBA00023136"/>
    </source>
</evidence>
<dbReference type="InterPro" id="IPR004477">
    <property type="entry name" value="ComEC_N"/>
</dbReference>
<feature type="transmembrane region" description="Helical" evidence="6">
    <location>
        <begin position="43"/>
        <end position="60"/>
    </location>
</feature>
<keyword evidence="3 6" id="KW-0812">Transmembrane</keyword>
<keyword evidence="5 6" id="KW-0472">Membrane</keyword>
<evidence type="ECO:0000313" key="8">
    <source>
        <dbReference type="EMBL" id="EES53524.1"/>
    </source>
</evidence>
<reference evidence="8 9" key="1">
    <citation type="journal article" date="2009" name="Appl. Environ. Microbiol.">
        <title>Community genomic and proteomic analyses of chemoautotrophic iron-oxidizing "Leptospirillum rubarum" (Group II) and "Leptospirillum ferrodiazotrophum" (Group III) bacteria in acid mine drainage biofilms.</title>
        <authorList>
            <person name="Goltsman D.S."/>
            <person name="Denef V.J."/>
            <person name="Singer S.W."/>
            <person name="VerBerkmoes N.C."/>
            <person name="Lefsrud M."/>
            <person name="Mueller R.S."/>
            <person name="Dick G.J."/>
            <person name="Sun C.L."/>
            <person name="Wheeler K.E."/>
            <person name="Zemla A."/>
            <person name="Baker B.J."/>
            <person name="Hauser L."/>
            <person name="Land M."/>
            <person name="Shah M.B."/>
            <person name="Thelen M.P."/>
            <person name="Hettich R.L."/>
            <person name="Banfield J.F."/>
        </authorList>
    </citation>
    <scope>NUCLEOTIDE SEQUENCE [LARGE SCALE GENOMIC DNA]</scope>
</reference>
<dbReference type="AlphaFoldDB" id="C6HVF0"/>
<feature type="domain" description="ComEC/Rec2-related protein" evidence="7">
    <location>
        <begin position="220"/>
        <end position="498"/>
    </location>
</feature>
<keyword evidence="4 6" id="KW-1133">Transmembrane helix</keyword>
<dbReference type="InterPro" id="IPR052159">
    <property type="entry name" value="Competence_DNA_uptake"/>
</dbReference>
<dbReference type="Proteomes" id="UP000009374">
    <property type="component" value="Unassembled WGS sequence"/>
</dbReference>
<protein>
    <submittedName>
        <fullName evidence="8">Putative competence protein (ComEC)</fullName>
    </submittedName>
</protein>
<feature type="transmembrane region" description="Helical" evidence="6">
    <location>
        <begin position="419"/>
        <end position="442"/>
    </location>
</feature>
<evidence type="ECO:0000313" key="9">
    <source>
        <dbReference type="Proteomes" id="UP000009374"/>
    </source>
</evidence>
<feature type="transmembrane region" description="Helical" evidence="6">
    <location>
        <begin position="21"/>
        <end position="37"/>
    </location>
</feature>
<proteinExistence type="predicted"/>
<evidence type="ECO:0000256" key="6">
    <source>
        <dbReference type="SAM" id="Phobius"/>
    </source>
</evidence>
<sequence>MSPVREILTPLVPRPLTVKDLFPASVILAGGLFLSSLARDFPLLLGALVSAPLIVSLLSGSRHLLPLLLWILSFFGGLLALPAENANPPLLTPAFFSLCLAEPPRSTTHGTLASLKNDGSSPDLPSSFRLFIPSDRLTGTLETGDCLSGVAIAPSHPSPPDLFGDSRPFYILSESFPMAVTRTLSPRGDLLRRLHHRQAELLTHLLSTFPRETAGLLSALLLSDTRFMTREEREDFTMAGVSHLLSVSGEHMTLLAFFFGGLVLLSLRLLPLPLLRRLLIHLPLGRLLPLTLLPLLLAYTLMIGAPEAADRAFLGFALAVILRFAFVDLDFPAILGLSTILMLLLFPRLSLSLSFLLSLLALWGLVLSGRKGAHTSHPLKTRQRTLTPLMAGAAVTLLTAPLIAAVFRTINPEGLADNLIVVPLAGDILLPFGAGELLLHLFHLPPVALITLPLTSLSHAVLGLVHGLARLPGASLSLASPNPLLIAIFYLVTAGILVRTKTSLKEASLPLLAIFLLALAVPSHRHAPSLHPALTRDIHAKLRYDPKQERRNIVSLLPGARLGKDE</sequence>
<dbReference type="Pfam" id="PF03772">
    <property type="entry name" value="Competence"/>
    <property type="match status" value="1"/>
</dbReference>
<keyword evidence="9" id="KW-1185">Reference proteome</keyword>
<dbReference type="NCBIfam" id="TIGR00360">
    <property type="entry name" value="ComEC_N-term"/>
    <property type="match status" value="1"/>
</dbReference>
<dbReference type="PANTHER" id="PTHR30619">
    <property type="entry name" value="DNA INTERNALIZATION/COMPETENCE PROTEIN COMEC/REC2"/>
    <property type="match status" value="1"/>
</dbReference>
<feature type="transmembrane region" description="Helical" evidence="6">
    <location>
        <begin position="386"/>
        <end position="407"/>
    </location>
</feature>
<evidence type="ECO:0000256" key="1">
    <source>
        <dbReference type="ARBA" id="ARBA00004651"/>
    </source>
</evidence>
<keyword evidence="2" id="KW-1003">Cell membrane</keyword>